<evidence type="ECO:0000313" key="2">
    <source>
        <dbReference type="Proteomes" id="UP000249720"/>
    </source>
</evidence>
<accession>A0A2W7SP27</accession>
<comment type="caution">
    <text evidence="1">The sequence shown here is derived from an EMBL/GenBank/DDBJ whole genome shotgun (WGS) entry which is preliminary data.</text>
</comment>
<dbReference type="InterPro" id="IPR026341">
    <property type="entry name" value="T9SS_type_B"/>
</dbReference>
<organism evidence="1 2">
    <name type="scientific">Hydrotalea sandarakina</name>
    <dbReference type="NCBI Taxonomy" id="1004304"/>
    <lineage>
        <taxon>Bacteria</taxon>
        <taxon>Pseudomonadati</taxon>
        <taxon>Bacteroidota</taxon>
        <taxon>Chitinophagia</taxon>
        <taxon>Chitinophagales</taxon>
        <taxon>Chitinophagaceae</taxon>
        <taxon>Hydrotalea</taxon>
    </lineage>
</organism>
<name>A0A2W7SP27_9BACT</name>
<dbReference type="InterPro" id="IPR035986">
    <property type="entry name" value="PKD_dom_sf"/>
</dbReference>
<dbReference type="RefSeq" id="WP_111293866.1">
    <property type="nucleotide sequence ID" value="NZ_QKZV01000002.1"/>
</dbReference>
<sequence length="712" mass="77273">MKILKNHSDSFQYPFFSKILLSIIGMVFSFCATSQSFQFEKGYSDFPFTYNHIIVSASGSGSYVPYDNAWISCGVATKAGSIWLGAYGPASFTNQFSQPVNDMVYNINAADTTETFTFSVNNGNIQLNILSGCSDKWLINGNQLVCQGVNAGLRIQIHSSQPFTQVDIQHNGLMDGSLVTMVLDEVLEFADTHSSIKVQPIPPQKICLGNAIPDIPIAISGDNNELGLINCSVSSSDQQLIADSNITVVGTKGDRYIHFTKTPAYAGIVSLLLNIRDDDGLYIQIPITLEVLKGNVKVMIKTKSNLCKGETVTLDGTPAKGIWNINQNTMSDDLTTNSAGLSMQNGKLIANNVGKYQLSYTVVDSSTGCSLSTNTSIQVHDLPVNKVFTAKGTLLCEGSELPLSAPNAASYQWFKNQQPLQEKTQVIQVKTSGNYAVQIKDSNGCVNPALIQVSITGIAKPKAAFVINSYCTNLPIQLQNQSDVSQSGPVNFQWIDSRGNSSYDATPSFIYQTAGEVKIQLKITSQVCPSLISDAVKTMLIESPDKGKTLPELTTQETTVRLQSGRAGKQYQWQPASAFVNASVPNPILNVTEGKHEYTVTVTNASGCTVTDTLVVNAAANNGIYVANVFSPNGDGQNDKLIVNLIGYTHLKFFRVYDRKGRLLFQTSNVGEGWDGTVNGSLQPLDTYVWVAEALNDKGQRIYREGSTTLLR</sequence>
<dbReference type="InterPro" id="IPR013783">
    <property type="entry name" value="Ig-like_fold"/>
</dbReference>
<dbReference type="Gene3D" id="2.60.40.10">
    <property type="entry name" value="Immunoglobulins"/>
    <property type="match status" value="2"/>
</dbReference>
<dbReference type="OrthoDB" id="601690at2"/>
<dbReference type="NCBIfam" id="TIGR04131">
    <property type="entry name" value="Bac_Flav_CTERM"/>
    <property type="match status" value="1"/>
</dbReference>
<proteinExistence type="predicted"/>
<evidence type="ECO:0000313" key="1">
    <source>
        <dbReference type="EMBL" id="PZX64715.1"/>
    </source>
</evidence>
<protein>
    <submittedName>
        <fullName evidence="1">Gliding motility-associated-like protein</fullName>
    </submittedName>
</protein>
<gene>
    <name evidence="1" type="ORF">LX80_00915</name>
</gene>
<keyword evidence="2" id="KW-1185">Reference proteome</keyword>
<dbReference type="SUPFAM" id="SSF49299">
    <property type="entry name" value="PKD domain"/>
    <property type="match status" value="1"/>
</dbReference>
<dbReference type="AlphaFoldDB" id="A0A2W7SP27"/>
<dbReference type="EMBL" id="QKZV01000002">
    <property type="protein sequence ID" value="PZX64715.1"/>
    <property type="molecule type" value="Genomic_DNA"/>
</dbReference>
<dbReference type="Proteomes" id="UP000249720">
    <property type="component" value="Unassembled WGS sequence"/>
</dbReference>
<dbReference type="Pfam" id="PF13585">
    <property type="entry name" value="CHU_C"/>
    <property type="match status" value="1"/>
</dbReference>
<reference evidence="1 2" key="1">
    <citation type="submission" date="2018-06" db="EMBL/GenBank/DDBJ databases">
        <title>Genomic Encyclopedia of Archaeal and Bacterial Type Strains, Phase II (KMG-II): from individual species to whole genera.</title>
        <authorList>
            <person name="Goeker M."/>
        </authorList>
    </citation>
    <scope>NUCLEOTIDE SEQUENCE [LARGE SCALE GENOMIC DNA]</scope>
    <source>
        <strain evidence="1 2">DSM 23241</strain>
    </source>
</reference>